<organism evidence="1 2">
    <name type="scientific">candidate division TA06 bacterium B3_TA06</name>
    <dbReference type="NCBI Taxonomy" id="2012487"/>
    <lineage>
        <taxon>Bacteria</taxon>
        <taxon>Bacteria division TA06</taxon>
    </lineage>
</organism>
<sequence>MAYPSVDQLQKLLAKEVFHYAKDTKKAAGRALGTFVEIITFYYLKFWGFERYIAIERPLPEYANDDLTHNVEYSLHPAYDKKMVEFKDDDLPLTAKKIAGHKELTPIGIPGDSIKKSKVLLSKDLTLRNSCTICDLRDLFLNAYLDNFSQGIARCAISFLHRKPFAIFECKRVGVEEGVKKGPQTIEKAKQGAYVARTVSSLQKMRYADGRLGGLIEKKDGTFCLQEYYSLLAKVIASNDPELLADFILTIGVVSNHGNWFTSENHNKELKVLAQSYDWLLFLTDEGIAQFIDDLLLHPKKEFSPVRNALLASYTGKKVVNKFTKVKIALSADAELQSYFSVNAQAIEGWFIVIAPAQKNLAMLRSELKTLKSKDWPRIHS</sequence>
<protein>
    <submittedName>
        <fullName evidence="1">Uncharacterized protein</fullName>
    </submittedName>
</protein>
<dbReference type="EMBL" id="NJBO01000001">
    <property type="protein sequence ID" value="TKJ44248.1"/>
    <property type="molecule type" value="Genomic_DNA"/>
</dbReference>
<evidence type="ECO:0000313" key="1">
    <source>
        <dbReference type="EMBL" id="TKJ44248.1"/>
    </source>
</evidence>
<accession>A0A532VAQ1</accession>
<dbReference type="AlphaFoldDB" id="A0A532VAQ1"/>
<proteinExistence type="predicted"/>
<evidence type="ECO:0000313" key="2">
    <source>
        <dbReference type="Proteomes" id="UP000317778"/>
    </source>
</evidence>
<gene>
    <name evidence="1" type="ORF">CEE36_00460</name>
</gene>
<comment type="caution">
    <text evidence="1">The sequence shown here is derived from an EMBL/GenBank/DDBJ whole genome shotgun (WGS) entry which is preliminary data.</text>
</comment>
<dbReference type="Proteomes" id="UP000317778">
    <property type="component" value="Unassembled WGS sequence"/>
</dbReference>
<reference evidence="1 2" key="1">
    <citation type="submission" date="2017-06" db="EMBL/GenBank/DDBJ databases">
        <title>Novel microbial phyla capable of carbon fixation and sulfur reduction in deep-sea sediments.</title>
        <authorList>
            <person name="Huang J."/>
            <person name="Baker B."/>
            <person name="Wang Y."/>
        </authorList>
    </citation>
    <scope>NUCLEOTIDE SEQUENCE [LARGE SCALE GENOMIC DNA]</scope>
    <source>
        <strain evidence="1">B3_TA06</strain>
    </source>
</reference>
<name>A0A532VAQ1_UNCT6</name>